<dbReference type="Proteomes" id="UP000448867">
    <property type="component" value="Unassembled WGS sequence"/>
</dbReference>
<proteinExistence type="predicted"/>
<keyword evidence="1" id="KW-0808">Transferase</keyword>
<evidence type="ECO:0000313" key="2">
    <source>
        <dbReference type="Proteomes" id="UP000448867"/>
    </source>
</evidence>
<dbReference type="AlphaFoldDB" id="A0A7X2IX88"/>
<reference evidence="1 2" key="1">
    <citation type="submission" date="2019-11" db="EMBL/GenBank/DDBJ databases">
        <title>Bacillus lacus genome.</title>
        <authorList>
            <person name="Allen C.J."/>
            <person name="Newman J.D."/>
        </authorList>
    </citation>
    <scope>NUCLEOTIDE SEQUENCE [LARGE SCALE GENOMIC DNA]</scope>
    <source>
        <strain evidence="1 2">KCTC 33946</strain>
    </source>
</reference>
<dbReference type="RefSeq" id="WP_154306431.1">
    <property type="nucleotide sequence ID" value="NZ_WKKI01000004.1"/>
</dbReference>
<gene>
    <name evidence="1" type="ORF">GJU40_03770</name>
</gene>
<dbReference type="EMBL" id="WKKI01000004">
    <property type="protein sequence ID" value="MRX71289.1"/>
    <property type="molecule type" value="Genomic_DNA"/>
</dbReference>
<evidence type="ECO:0000313" key="1">
    <source>
        <dbReference type="EMBL" id="MRX71289.1"/>
    </source>
</evidence>
<dbReference type="OrthoDB" id="5881184at2"/>
<sequence>MNEQKLSQRLEAVSSYIPKGAVLADIGSDHAYLPCYAVLNELAEEAIAGEVVEGPFQSAVEQVAKSGLENRIEVRKGSGLSVLEKGEADCITIAGMGGTLITKILEEGRSILSGKERLILQPNVNANNIRKWLIDNEWQLLHEQILEEDEKIYEILVAEKGAPLLHYSKDKLETELLLGPILMRENSDVFEKKWKNERKHWERVLSDLSKAPGTPENLRKTEELKMKIKEIEEAVNNE</sequence>
<keyword evidence="2" id="KW-1185">Reference proteome</keyword>
<dbReference type="GO" id="GO:0160105">
    <property type="term" value="F:tRNA (adenine(22)-N1)-methyltransferase activity"/>
    <property type="evidence" value="ECO:0007669"/>
    <property type="project" value="InterPro"/>
</dbReference>
<keyword evidence="1" id="KW-0489">Methyltransferase</keyword>
<dbReference type="Gene3D" id="3.40.50.150">
    <property type="entry name" value="Vaccinia Virus protein VP39"/>
    <property type="match status" value="1"/>
</dbReference>
<dbReference type="SUPFAM" id="SSF53335">
    <property type="entry name" value="S-adenosyl-L-methionine-dependent methyltransferases"/>
    <property type="match status" value="1"/>
</dbReference>
<dbReference type="Gene3D" id="1.10.287.1890">
    <property type="match status" value="1"/>
</dbReference>
<name>A0A7X2IX88_9BACI</name>
<accession>A0A7X2IX88</accession>
<dbReference type="PANTHER" id="PTHR38451">
    <property type="entry name" value="TRNA (ADENINE(22)-N(1))-METHYLTRANSFERASE"/>
    <property type="match status" value="1"/>
</dbReference>
<dbReference type="PANTHER" id="PTHR38451:SF1">
    <property type="entry name" value="TRNA (ADENINE(22)-N(1))-METHYLTRANSFERASE"/>
    <property type="match status" value="1"/>
</dbReference>
<dbReference type="GO" id="GO:0032259">
    <property type="term" value="P:methylation"/>
    <property type="evidence" value="ECO:0007669"/>
    <property type="project" value="UniProtKB-KW"/>
</dbReference>
<organism evidence="1 2">
    <name type="scientific">Metabacillus lacus</name>
    <dbReference type="NCBI Taxonomy" id="1983721"/>
    <lineage>
        <taxon>Bacteria</taxon>
        <taxon>Bacillati</taxon>
        <taxon>Bacillota</taxon>
        <taxon>Bacilli</taxon>
        <taxon>Bacillales</taxon>
        <taxon>Bacillaceae</taxon>
        <taxon>Metabacillus</taxon>
    </lineage>
</organism>
<dbReference type="Pfam" id="PF04816">
    <property type="entry name" value="TrmK"/>
    <property type="match status" value="1"/>
</dbReference>
<protein>
    <submittedName>
        <fullName evidence="1">tRNA (Adenine(22)-N(1))-methyltransferase TrmK</fullName>
    </submittedName>
</protein>
<dbReference type="InterPro" id="IPR029063">
    <property type="entry name" value="SAM-dependent_MTases_sf"/>
</dbReference>
<dbReference type="InterPro" id="IPR006901">
    <property type="entry name" value="TrmK"/>
</dbReference>
<dbReference type="PIRSF" id="PIRSF018637">
    <property type="entry name" value="TrmK"/>
    <property type="match status" value="1"/>
</dbReference>
<comment type="caution">
    <text evidence="1">The sequence shown here is derived from an EMBL/GenBank/DDBJ whole genome shotgun (WGS) entry which is preliminary data.</text>
</comment>